<dbReference type="Proteomes" id="UP000324222">
    <property type="component" value="Unassembled WGS sequence"/>
</dbReference>
<evidence type="ECO:0000313" key="1">
    <source>
        <dbReference type="EMBL" id="MPC57763.1"/>
    </source>
</evidence>
<organism evidence="1 2">
    <name type="scientific">Portunus trituberculatus</name>
    <name type="common">Swimming crab</name>
    <name type="synonym">Neptunus trituberculatus</name>
    <dbReference type="NCBI Taxonomy" id="210409"/>
    <lineage>
        <taxon>Eukaryota</taxon>
        <taxon>Metazoa</taxon>
        <taxon>Ecdysozoa</taxon>
        <taxon>Arthropoda</taxon>
        <taxon>Crustacea</taxon>
        <taxon>Multicrustacea</taxon>
        <taxon>Malacostraca</taxon>
        <taxon>Eumalacostraca</taxon>
        <taxon>Eucarida</taxon>
        <taxon>Decapoda</taxon>
        <taxon>Pleocyemata</taxon>
        <taxon>Brachyura</taxon>
        <taxon>Eubrachyura</taxon>
        <taxon>Portunoidea</taxon>
        <taxon>Portunidae</taxon>
        <taxon>Portuninae</taxon>
        <taxon>Portunus</taxon>
    </lineage>
</organism>
<name>A0A5B7GJW9_PORTR</name>
<sequence>MRIGLAKPAS</sequence>
<accession>A0A5B7GJW9</accession>
<dbReference type="EMBL" id="VSRR010015062">
    <property type="protein sequence ID" value="MPC57763.1"/>
    <property type="molecule type" value="Genomic_DNA"/>
</dbReference>
<evidence type="ECO:0000313" key="2">
    <source>
        <dbReference type="Proteomes" id="UP000324222"/>
    </source>
</evidence>
<gene>
    <name evidence="1" type="ORF">E2C01_051750</name>
</gene>
<reference evidence="1 2" key="1">
    <citation type="submission" date="2019-05" db="EMBL/GenBank/DDBJ databases">
        <title>Another draft genome of Portunus trituberculatus and its Hox gene families provides insights of decapod evolution.</title>
        <authorList>
            <person name="Jeong J.-H."/>
            <person name="Song I."/>
            <person name="Kim S."/>
            <person name="Choi T."/>
            <person name="Kim D."/>
            <person name="Ryu S."/>
            <person name="Kim W."/>
        </authorList>
    </citation>
    <scope>NUCLEOTIDE SEQUENCE [LARGE SCALE GENOMIC DNA]</scope>
    <source>
        <tissue evidence="1">Muscle</tissue>
    </source>
</reference>
<protein>
    <submittedName>
        <fullName evidence="1">Uncharacterized protein</fullName>
    </submittedName>
</protein>
<comment type="caution">
    <text evidence="1">The sequence shown here is derived from an EMBL/GenBank/DDBJ whole genome shotgun (WGS) entry which is preliminary data.</text>
</comment>
<keyword evidence="2" id="KW-1185">Reference proteome</keyword>
<proteinExistence type="predicted"/>